<evidence type="ECO:0000256" key="1">
    <source>
        <dbReference type="SAM" id="MobiDB-lite"/>
    </source>
</evidence>
<reference evidence="3" key="1">
    <citation type="submission" date="2023-02" db="EMBL/GenBank/DDBJ databases">
        <authorList>
            <person name="Palmer J.M."/>
        </authorList>
    </citation>
    <scope>NUCLEOTIDE SEQUENCE</scope>
    <source>
        <strain evidence="3">FW57</strain>
    </source>
</reference>
<evidence type="ECO:0000313" key="3">
    <source>
        <dbReference type="EMBL" id="KAG7286118.1"/>
    </source>
</evidence>
<gene>
    <name evidence="3" type="ORF">NEMBOFW57_008421</name>
</gene>
<dbReference type="Proteomes" id="UP001197093">
    <property type="component" value="Unassembled WGS sequence"/>
</dbReference>
<dbReference type="AlphaFoldDB" id="A0AAD4EVK6"/>
<dbReference type="PANTHER" id="PTHR13887:SF41">
    <property type="entry name" value="THIOREDOXIN SUPERFAMILY PROTEIN"/>
    <property type="match status" value="1"/>
</dbReference>
<dbReference type="PANTHER" id="PTHR13887">
    <property type="entry name" value="GLUTATHIONE S-TRANSFERASE KAPPA"/>
    <property type="match status" value="1"/>
</dbReference>
<evidence type="ECO:0000259" key="2">
    <source>
        <dbReference type="Pfam" id="PF01323"/>
    </source>
</evidence>
<protein>
    <recommendedName>
        <fullName evidence="2">DSBA-like thioredoxin domain-containing protein</fullName>
    </recommendedName>
</protein>
<dbReference type="Gene3D" id="3.40.30.10">
    <property type="entry name" value="Glutaredoxin"/>
    <property type="match status" value="3"/>
</dbReference>
<feature type="region of interest" description="Disordered" evidence="1">
    <location>
        <begin position="128"/>
        <end position="166"/>
    </location>
</feature>
<dbReference type="GO" id="GO:0016491">
    <property type="term" value="F:oxidoreductase activity"/>
    <property type="evidence" value="ECO:0007669"/>
    <property type="project" value="InterPro"/>
</dbReference>
<proteinExistence type="predicted"/>
<dbReference type="InterPro" id="IPR036249">
    <property type="entry name" value="Thioredoxin-like_sf"/>
</dbReference>
<keyword evidence="4" id="KW-1185">Reference proteome</keyword>
<comment type="caution">
    <text evidence="3">The sequence shown here is derived from an EMBL/GenBank/DDBJ whole genome shotgun (WGS) entry which is preliminary data.</text>
</comment>
<evidence type="ECO:0000313" key="4">
    <source>
        <dbReference type="Proteomes" id="UP001197093"/>
    </source>
</evidence>
<organism evidence="3 4">
    <name type="scientific">Staphylotrichum longicolle</name>
    <dbReference type="NCBI Taxonomy" id="669026"/>
    <lineage>
        <taxon>Eukaryota</taxon>
        <taxon>Fungi</taxon>
        <taxon>Dikarya</taxon>
        <taxon>Ascomycota</taxon>
        <taxon>Pezizomycotina</taxon>
        <taxon>Sordariomycetes</taxon>
        <taxon>Sordariomycetidae</taxon>
        <taxon>Sordariales</taxon>
        <taxon>Chaetomiaceae</taxon>
        <taxon>Staphylotrichum</taxon>
    </lineage>
</organism>
<feature type="region of interest" description="Disordered" evidence="1">
    <location>
        <begin position="214"/>
        <end position="240"/>
    </location>
</feature>
<dbReference type="SUPFAM" id="SSF52833">
    <property type="entry name" value="Thioredoxin-like"/>
    <property type="match status" value="2"/>
</dbReference>
<dbReference type="Pfam" id="PF01323">
    <property type="entry name" value="DSBA"/>
    <property type="match status" value="1"/>
</dbReference>
<feature type="domain" description="DSBA-like thioredoxin" evidence="2">
    <location>
        <begin position="7"/>
        <end position="120"/>
    </location>
</feature>
<accession>A0AAD4EVK6</accession>
<dbReference type="InterPro" id="IPR001853">
    <property type="entry name" value="DSBA-like_thioredoxin_dom"/>
</dbReference>
<name>A0AAD4EVK6_9PEZI</name>
<feature type="compositionally biased region" description="Low complexity" evidence="1">
    <location>
        <begin position="142"/>
        <end position="160"/>
    </location>
</feature>
<sequence>MAKFTFEIDVYSDPICPWCYLGKEALDRAMDTYTAQHPEAEFKLNWKPYLLWPNAGVSAYDKGASLRAVYGPNAAVMFDRLARLGAQYGIEFKWEGKTGSSRDAHKLMLLAMEKDAAAAAAAAALSSPLSWTSPNSPPTPEPATTTTTTTTTTPGTPQPSYKSTHLHRTQTHLYTATFQHGHDISSRAFLARAAVELGLFPTEAAALAYLARDDDDNNNNETKTNGAEPTTTTSTTTRRAPQCAVDAASARARQVGVSAVPSYVVQARWQVGGMQAEEVWMGVFGRVRAAVEAEGEGGGC</sequence>
<dbReference type="EMBL" id="JAHCVI010000004">
    <property type="protein sequence ID" value="KAG7286118.1"/>
    <property type="molecule type" value="Genomic_DNA"/>
</dbReference>